<evidence type="ECO:0000313" key="1">
    <source>
        <dbReference type="EMBL" id="KAJ8321079.1"/>
    </source>
</evidence>
<reference evidence="1 2" key="1">
    <citation type="submission" date="2022-12" db="EMBL/GenBank/DDBJ databases">
        <title>Chromosome-level genome of Tegillarca granosa.</title>
        <authorList>
            <person name="Kim J."/>
        </authorList>
    </citation>
    <scope>NUCLEOTIDE SEQUENCE [LARGE SCALE GENOMIC DNA]</scope>
    <source>
        <strain evidence="1">Teg-2019</strain>
        <tissue evidence="1">Adductor muscle</tissue>
    </source>
</reference>
<name>A0ABQ9FUY7_TEGGR</name>
<evidence type="ECO:0008006" key="3">
    <source>
        <dbReference type="Google" id="ProtNLM"/>
    </source>
</evidence>
<protein>
    <recommendedName>
        <fullName evidence="3">Tesmin/TSO1-like CXC domain-containing protein</fullName>
    </recommendedName>
</protein>
<comment type="caution">
    <text evidence="1">The sequence shown here is derived from an EMBL/GenBank/DDBJ whole genome shotgun (WGS) entry which is preliminary data.</text>
</comment>
<keyword evidence="2" id="KW-1185">Reference proteome</keyword>
<evidence type="ECO:0000313" key="2">
    <source>
        <dbReference type="Proteomes" id="UP001217089"/>
    </source>
</evidence>
<dbReference type="EMBL" id="JARBDR010000141">
    <property type="protein sequence ID" value="KAJ8321079.1"/>
    <property type="molecule type" value="Genomic_DNA"/>
</dbReference>
<gene>
    <name evidence="1" type="ORF">KUTeg_002666</name>
</gene>
<accession>A0ABQ9FUY7</accession>
<organism evidence="1 2">
    <name type="scientific">Tegillarca granosa</name>
    <name type="common">Malaysian cockle</name>
    <name type="synonym">Anadara granosa</name>
    <dbReference type="NCBI Taxonomy" id="220873"/>
    <lineage>
        <taxon>Eukaryota</taxon>
        <taxon>Metazoa</taxon>
        <taxon>Spiralia</taxon>
        <taxon>Lophotrochozoa</taxon>
        <taxon>Mollusca</taxon>
        <taxon>Bivalvia</taxon>
        <taxon>Autobranchia</taxon>
        <taxon>Pteriomorphia</taxon>
        <taxon>Arcoida</taxon>
        <taxon>Arcoidea</taxon>
        <taxon>Arcidae</taxon>
        <taxon>Tegillarca</taxon>
    </lineage>
</organism>
<proteinExistence type="predicted"/>
<dbReference type="Proteomes" id="UP001217089">
    <property type="component" value="Unassembled WGS sequence"/>
</dbReference>
<dbReference type="PANTHER" id="PTHR47018">
    <property type="entry name" value="CXC DOMAIN-CONTAINING PROTEIN-RELATED"/>
    <property type="match status" value="1"/>
</dbReference>
<dbReference type="PANTHER" id="PTHR47018:SF1">
    <property type="entry name" value="TESMIN_TSO1-LIKE CXC DOMAIN-CONTAINING PROTEIN"/>
    <property type="match status" value="1"/>
</dbReference>
<sequence length="882" mass="100172">MGSIGFYMKDSGFEDITVESGVCKRGTVNKIISGKDYYLMLRCHSIMSEAMIGLLWKAFEDWVDSDELDGIGLNSSLHDLAVALDNDDVIKVNSCLMEVNRKQGDISVLWEDFIETLSVTGKFWLMYVDMVLILKRYIHAERSGSWTQHLKEVENMLPYTISSQHAKYMVCLPLYLRDMKELPKKHPNVYENFIIRNFNVHRTNGKFNGIWTDLALEQTYNKEGKTTLFKGISQQPASRDKYIKTVPFLTKVSESVKAMVGIERQGHKHHGQSKSQDKKDQFCVEKIINVVNEQMINPFTCPNLEDLICISSGEKAENIDLISARSKGLEVMKLMEKGQSNVKPPKLTTFASKKKIKNAAESLVKIYQDESIVMRALGFFQGKDDNTREIAFSHEWTNYPTSLFDTDQRSESGFMMRKGTKSDFLAYLIKEVDQGEVEYDSLPDSDLSTVYLVDAMAFINRYYKLGGKTFGDFLQAFVGQLLRLKPSNCRCVNIVGDRYDFEDSVSLKGDERFRRGQSKTQREYFISESLEIVDWNAILHDVRNKANLLDFISNGLQTFANVGDVTFIVGGLSKDKKDNFTLYKSEKCEIPHLSCLDHEEADTRIVAHLAYCVENLDHTRAVIHATDTDIIILCMYHLTRLSTLRELWVQKFDKYIAMHNLVEKLCEKYECSARELSSSLLVAYVLSGCDTVSYPFRKGKKLAAKMALSMVKDFPNLSNFGVDNFTVSEELKVEARKYFASLYGCSDIDSLNVLRQHLFASSRTDLRVLPPTEDAFHQHFLRALYQIGMYTRATLSDLCLPSRTQFGRKLVNNKLVPILMCLPPKPMIKTPTGCKCQKSKCMRKCSCAKSSCPCSVICLCLGKAGKCGRISADTDSSASEDQ</sequence>